<keyword evidence="2" id="KW-1185">Reference proteome</keyword>
<reference evidence="2" key="1">
    <citation type="journal article" date="2019" name="Int. J. Syst. Evol. Microbiol.">
        <title>The Global Catalogue of Microorganisms (GCM) 10K type strain sequencing project: providing services to taxonomists for standard genome sequencing and annotation.</title>
        <authorList>
            <consortium name="The Broad Institute Genomics Platform"/>
            <consortium name="The Broad Institute Genome Sequencing Center for Infectious Disease"/>
            <person name="Wu L."/>
            <person name="Ma J."/>
        </authorList>
    </citation>
    <scope>NUCLEOTIDE SEQUENCE [LARGE SCALE GENOMIC DNA]</scope>
    <source>
        <strain evidence="2">CGMCC 1.12664</strain>
    </source>
</reference>
<proteinExistence type="predicted"/>
<organism evidence="1 2">
    <name type="scientific">Primorskyibacter flagellatus</name>
    <dbReference type="NCBI Taxonomy" id="1387277"/>
    <lineage>
        <taxon>Bacteria</taxon>
        <taxon>Pseudomonadati</taxon>
        <taxon>Pseudomonadota</taxon>
        <taxon>Alphaproteobacteria</taxon>
        <taxon>Rhodobacterales</taxon>
        <taxon>Roseobacteraceae</taxon>
        <taxon>Primorskyibacter</taxon>
    </lineage>
</organism>
<protein>
    <submittedName>
        <fullName evidence="1">Uncharacterized protein</fullName>
    </submittedName>
</protein>
<dbReference type="Proteomes" id="UP000612855">
    <property type="component" value="Unassembled WGS sequence"/>
</dbReference>
<dbReference type="AlphaFoldDB" id="A0A917A744"/>
<evidence type="ECO:0000313" key="2">
    <source>
        <dbReference type="Proteomes" id="UP000612855"/>
    </source>
</evidence>
<dbReference type="RefSeq" id="WP_188477306.1">
    <property type="nucleotide sequence ID" value="NZ_BMFJ01000001.1"/>
</dbReference>
<name>A0A917A744_9RHOB</name>
<gene>
    <name evidence="1" type="ORF">GCM10011360_17910</name>
</gene>
<accession>A0A917A744</accession>
<dbReference type="EMBL" id="BMFJ01000001">
    <property type="protein sequence ID" value="GGE30306.1"/>
    <property type="molecule type" value="Genomic_DNA"/>
</dbReference>
<comment type="caution">
    <text evidence="1">The sequence shown here is derived from an EMBL/GenBank/DDBJ whole genome shotgun (WGS) entry which is preliminary data.</text>
</comment>
<evidence type="ECO:0000313" key="1">
    <source>
        <dbReference type="EMBL" id="GGE30306.1"/>
    </source>
</evidence>
<sequence length="98" mass="10580">MTFITPELARTTYACPLARVFVEKVGPNCDANQCIMWRWQALSAETLKPAVSAEMKRIGKGPAGHKEAVANVMADPESHGVQIEPTHGYCGLAGKPEV</sequence>